<accession>A0A8J8SF95</accession>
<dbReference type="EMBL" id="CP058649">
    <property type="protein sequence ID" value="QUI21013.1"/>
    <property type="molecule type" value="Genomic_DNA"/>
</dbReference>
<feature type="domain" description="DUF4097" evidence="1">
    <location>
        <begin position="142"/>
        <end position="383"/>
    </location>
</feature>
<evidence type="ECO:0000313" key="2">
    <source>
        <dbReference type="EMBL" id="QUI21013.1"/>
    </source>
</evidence>
<sequence>MKKSIAKRLAIFFTITLTLSLIGIISYLSSNPAAAKIYFTRNINHYNRSHMNFDWLDYIPFVNDDLKDFVQDEVNDAIHEGIDIAKQQKDNWKDWSNNWRDSMNSWKSSMDSWKDNWKWNNNLPKYTKVGDTIVDHISSEGIHKMEIVTDISELHFVEENREDIQVEYIYTKPDTSSVFLSYDVEVKGDTLRIEQHIKTNNYIGSLENYQNDIIIHVPEDFVVNELAYYNDLGRVKDNAFYSKVEELNIHANLGSIDIRLSNEVDNVKLTASAGDIVLDNDAEIDNLYMLANAGKIRLNHGGHIRTLIMDADMGTITVDADGVVDNCTLDANMGHIDATFKKEVDGFIINCAMGNIDLKLYDNDDAVINSKVGMGNISSDFAKGSSKDYIVDCAMGNITIKKR</sequence>
<dbReference type="RefSeq" id="WP_212696472.1">
    <property type="nucleotide sequence ID" value="NZ_CP058649.1"/>
</dbReference>
<organism evidence="2 3">
    <name type="scientific">Vallitalea pronyensis</name>
    <dbReference type="NCBI Taxonomy" id="1348613"/>
    <lineage>
        <taxon>Bacteria</taxon>
        <taxon>Bacillati</taxon>
        <taxon>Bacillota</taxon>
        <taxon>Clostridia</taxon>
        <taxon>Lachnospirales</taxon>
        <taxon>Vallitaleaceae</taxon>
        <taxon>Vallitalea</taxon>
    </lineage>
</organism>
<name>A0A8J8SF95_9FIRM</name>
<reference evidence="2" key="1">
    <citation type="submission" date="2020-07" db="EMBL/GenBank/DDBJ databases">
        <title>Vallitalea pronyensis genome.</title>
        <authorList>
            <person name="Postec A."/>
        </authorList>
    </citation>
    <scope>NUCLEOTIDE SEQUENCE</scope>
    <source>
        <strain evidence="2">FatNI3</strain>
    </source>
</reference>
<keyword evidence="3" id="KW-1185">Reference proteome</keyword>
<gene>
    <name evidence="2" type="ORF">HZI73_01300</name>
</gene>
<dbReference type="Pfam" id="PF13349">
    <property type="entry name" value="DUF4097"/>
    <property type="match status" value="1"/>
</dbReference>
<dbReference type="Proteomes" id="UP000683246">
    <property type="component" value="Chromosome"/>
</dbReference>
<proteinExistence type="predicted"/>
<dbReference type="AlphaFoldDB" id="A0A8J8SF95"/>
<dbReference type="InterPro" id="IPR025164">
    <property type="entry name" value="Toastrack_DUF4097"/>
</dbReference>
<dbReference type="KEGG" id="vpy:HZI73_01300"/>
<evidence type="ECO:0000313" key="3">
    <source>
        <dbReference type="Proteomes" id="UP000683246"/>
    </source>
</evidence>
<evidence type="ECO:0000259" key="1">
    <source>
        <dbReference type="Pfam" id="PF13349"/>
    </source>
</evidence>
<protein>
    <submittedName>
        <fullName evidence="2">DUF4097 family beta strand repeat protein</fullName>
    </submittedName>
</protein>